<dbReference type="RefSeq" id="WP_345099441.1">
    <property type="nucleotide sequence ID" value="NZ_BAABGS010000061.1"/>
</dbReference>
<sequence>MSLADKAPVASRLQYAMRLAFSLAIGAFGGAVFYMLSLPLPWMLGAMCTVLTAALMQLPVVSAKRVRPPMAAVIGVMLGSSFNPDMFARIQEWVPVTLAAVMAMIATGLVGYLYLHYVAKLDPVTSYFGGMSAGIYEMTAQGGMLGGDERRIALIQATRVFLVVFCVPMVLNLFLHFGSTKGLSLQNGASGYTIRDIAVLIICGAVGWPLAQKLHLPNPAVIGPMLFSGIVHVSGITSSAPPYILVSAAQVVLGTTIGGQFLGADRRLLLETAKHSIVLMPLMIAVSALCAWIAVHWSDVGFAAIFLGLAPGGTAEMSLVALAIKTDVALVVFHQMFRQVAIHLLAPGFFRVIRRRS</sequence>
<dbReference type="InterPro" id="IPR007820">
    <property type="entry name" value="AbrB_fam"/>
</dbReference>
<feature type="transmembrane region" description="Helical" evidence="1">
    <location>
        <begin position="301"/>
        <end position="324"/>
    </location>
</feature>
<dbReference type="EMBL" id="JBHUIR010000030">
    <property type="protein sequence ID" value="MFD2259935.1"/>
    <property type="molecule type" value="Genomic_DNA"/>
</dbReference>
<evidence type="ECO:0000313" key="2">
    <source>
        <dbReference type="EMBL" id="MFD2259935.1"/>
    </source>
</evidence>
<feature type="transmembrane region" description="Helical" evidence="1">
    <location>
        <begin position="159"/>
        <end position="177"/>
    </location>
</feature>
<comment type="caution">
    <text evidence="2">The sequence shown here is derived from an EMBL/GenBank/DDBJ whole genome shotgun (WGS) entry which is preliminary data.</text>
</comment>
<feature type="transmembrane region" description="Helical" evidence="1">
    <location>
        <begin position="276"/>
        <end position="295"/>
    </location>
</feature>
<evidence type="ECO:0000256" key="1">
    <source>
        <dbReference type="SAM" id="Phobius"/>
    </source>
</evidence>
<accession>A0ABW5DHE4</accession>
<feature type="transmembrane region" description="Helical" evidence="1">
    <location>
        <begin position="93"/>
        <end position="115"/>
    </location>
</feature>
<organism evidence="2 3">
    <name type="scientific">Chelativorans composti</name>
    <dbReference type="NCBI Taxonomy" id="768533"/>
    <lineage>
        <taxon>Bacteria</taxon>
        <taxon>Pseudomonadati</taxon>
        <taxon>Pseudomonadota</taxon>
        <taxon>Alphaproteobacteria</taxon>
        <taxon>Hyphomicrobiales</taxon>
        <taxon>Phyllobacteriaceae</taxon>
        <taxon>Chelativorans</taxon>
    </lineage>
</organism>
<dbReference type="InterPro" id="IPR017516">
    <property type="entry name" value="AbrB_dup"/>
</dbReference>
<feature type="transmembrane region" description="Helical" evidence="1">
    <location>
        <begin position="220"/>
        <end position="237"/>
    </location>
</feature>
<keyword evidence="1" id="KW-0812">Transmembrane</keyword>
<dbReference type="Proteomes" id="UP001597373">
    <property type="component" value="Unassembled WGS sequence"/>
</dbReference>
<keyword evidence="3" id="KW-1185">Reference proteome</keyword>
<reference evidence="3" key="1">
    <citation type="journal article" date="2019" name="Int. J. Syst. Evol. Microbiol.">
        <title>The Global Catalogue of Microorganisms (GCM) 10K type strain sequencing project: providing services to taxonomists for standard genome sequencing and annotation.</title>
        <authorList>
            <consortium name="The Broad Institute Genomics Platform"/>
            <consortium name="The Broad Institute Genome Sequencing Center for Infectious Disease"/>
            <person name="Wu L."/>
            <person name="Ma J."/>
        </authorList>
    </citation>
    <scope>NUCLEOTIDE SEQUENCE [LARGE SCALE GENOMIC DNA]</scope>
    <source>
        <strain evidence="3">KCTC 23707</strain>
    </source>
</reference>
<evidence type="ECO:0000313" key="3">
    <source>
        <dbReference type="Proteomes" id="UP001597373"/>
    </source>
</evidence>
<dbReference type="PIRSF" id="PIRSF038991">
    <property type="entry name" value="Protein_AbrB"/>
    <property type="match status" value="1"/>
</dbReference>
<dbReference type="PANTHER" id="PTHR38457:SF1">
    <property type="entry name" value="REGULATOR ABRB-RELATED"/>
    <property type="match status" value="1"/>
</dbReference>
<gene>
    <name evidence="2" type="ORF">ACFSMZ_09180</name>
</gene>
<protein>
    <submittedName>
        <fullName evidence="2">AbrB family transcriptional regulator</fullName>
    </submittedName>
</protein>
<dbReference type="Pfam" id="PF05145">
    <property type="entry name" value="AbrB"/>
    <property type="match status" value="1"/>
</dbReference>
<keyword evidence="1" id="KW-0472">Membrane</keyword>
<proteinExistence type="predicted"/>
<feature type="transmembrane region" description="Helical" evidence="1">
    <location>
        <begin position="15"/>
        <end position="36"/>
    </location>
</feature>
<feature type="transmembrane region" description="Helical" evidence="1">
    <location>
        <begin position="189"/>
        <end position="208"/>
    </location>
</feature>
<keyword evidence="1" id="KW-1133">Transmembrane helix</keyword>
<feature type="transmembrane region" description="Helical" evidence="1">
    <location>
        <begin position="243"/>
        <end position="264"/>
    </location>
</feature>
<dbReference type="NCBIfam" id="TIGR03082">
    <property type="entry name" value="Gneg_AbrB_dup"/>
    <property type="match status" value="2"/>
</dbReference>
<name>A0ABW5DHE4_9HYPH</name>
<dbReference type="PANTHER" id="PTHR38457">
    <property type="entry name" value="REGULATOR ABRB-RELATED"/>
    <property type="match status" value="1"/>
</dbReference>